<dbReference type="Proteomes" id="UP000682733">
    <property type="component" value="Unassembled WGS sequence"/>
</dbReference>
<accession>A0A813PB82</accession>
<feature type="region of interest" description="Disordered" evidence="1">
    <location>
        <begin position="610"/>
        <end position="634"/>
    </location>
</feature>
<dbReference type="EMBL" id="CAJOBC010000057">
    <property type="protein sequence ID" value="CAF3527778.1"/>
    <property type="molecule type" value="Genomic_DNA"/>
</dbReference>
<evidence type="ECO:0000256" key="1">
    <source>
        <dbReference type="SAM" id="MobiDB-lite"/>
    </source>
</evidence>
<dbReference type="Proteomes" id="UP000677228">
    <property type="component" value="Unassembled WGS sequence"/>
</dbReference>
<evidence type="ECO:0000313" key="5">
    <source>
        <dbReference type="EMBL" id="CAF3806019.1"/>
    </source>
</evidence>
<evidence type="ECO:0000313" key="3">
    <source>
        <dbReference type="EMBL" id="CAF1037784.1"/>
    </source>
</evidence>
<name>A0A813PB82_9BILA</name>
<dbReference type="EMBL" id="CAJNOK010007557">
    <property type="protein sequence ID" value="CAF1037784.1"/>
    <property type="molecule type" value="Genomic_DNA"/>
</dbReference>
<dbReference type="EMBL" id="CAJOBA010007570">
    <property type="protein sequence ID" value="CAF3806019.1"/>
    <property type="molecule type" value="Genomic_DNA"/>
</dbReference>
<protein>
    <submittedName>
        <fullName evidence="2">Uncharacterized protein</fullName>
    </submittedName>
</protein>
<proteinExistence type="predicted"/>
<dbReference type="Proteomes" id="UP000681722">
    <property type="component" value="Unassembled WGS sequence"/>
</dbReference>
<gene>
    <name evidence="2" type="ORF">GPM918_LOCUS691</name>
    <name evidence="3" type="ORF">OVA965_LOCUS16322</name>
    <name evidence="4" type="ORF">SRO942_LOCUS692</name>
    <name evidence="5" type="ORF">TMI583_LOCUS16337</name>
</gene>
<dbReference type="EMBL" id="CAJNOQ010000057">
    <property type="protein sequence ID" value="CAF0748595.1"/>
    <property type="molecule type" value="Genomic_DNA"/>
</dbReference>
<evidence type="ECO:0000313" key="2">
    <source>
        <dbReference type="EMBL" id="CAF0748595.1"/>
    </source>
</evidence>
<feature type="compositionally biased region" description="Polar residues" evidence="1">
    <location>
        <begin position="610"/>
        <end position="621"/>
    </location>
</feature>
<sequence length="678" mass="78176">MTSAFRSCVPSYYSNRTQSIRSDVSQTNSLLSIDNKDIQFDDDDEEDVAYSRCDDLNDNRCNSLETDWDDEWEQNWSNNTSKTSNKRLLKATTINTTVQAEPNIKDSLTDQHICTLVHALLQQQELECHCIKSKDETEITSPTSINRKKQSLVTSKKRVNRNNNKKTIKHRDNISSTSLLFDTSAKTNCNVELNKKPFLSRIVGTIFGSDLERRMADGLRAREKEYNAGDRILSKENLTKQNIISAENNKRIIFKRRFEDTEQQPLVPKRTQTILKRNKQQQLTNTQTDMKKRPNISFKQVQRTLAKQPQQQITKAKSTDDPVVHISSLAKQQEQFKENEQHLRSLVNLLSQIESSVRIASSDPQMVNESKKKHSTNIELRRNVSETILSNGIDETELTPEQETDNNFVHEKKIINDNRQKRQSSIDTRSFLPADNCDSDLALNNNETKMNQLQNQLDNKIYSQTNLIKPSMNTYNHNCEQIARNNNKNDDTSPTEVSIKENAPYKGSKCCPSLGKTQKTQFSTINSNLTKAKYRNEPISYTKRYIPSKSRHELRRNSTMKISTLTKTKNNRTCITDCNSNQSNDHSSLSSHGYLLRRRNSEGRVTTTVQSKHTYNTPCKRQSSSHYQQQQQQQKHLSYAQQETKAWKQIRSQLTSENKKEIKSAIDVIYKNLFGIAD</sequence>
<feature type="compositionally biased region" description="Low complexity" evidence="1">
    <location>
        <begin position="622"/>
        <end position="634"/>
    </location>
</feature>
<reference evidence="2" key="1">
    <citation type="submission" date="2021-02" db="EMBL/GenBank/DDBJ databases">
        <authorList>
            <person name="Nowell W R."/>
        </authorList>
    </citation>
    <scope>NUCLEOTIDE SEQUENCE</scope>
</reference>
<evidence type="ECO:0000313" key="4">
    <source>
        <dbReference type="EMBL" id="CAF3527778.1"/>
    </source>
</evidence>
<comment type="caution">
    <text evidence="2">The sequence shown here is derived from an EMBL/GenBank/DDBJ whole genome shotgun (WGS) entry which is preliminary data.</text>
</comment>
<dbReference type="AlphaFoldDB" id="A0A813PB82"/>
<dbReference type="Proteomes" id="UP000663829">
    <property type="component" value="Unassembled WGS sequence"/>
</dbReference>
<keyword evidence="6" id="KW-1185">Reference proteome</keyword>
<evidence type="ECO:0000313" key="6">
    <source>
        <dbReference type="Proteomes" id="UP000663829"/>
    </source>
</evidence>
<organism evidence="2 6">
    <name type="scientific">Didymodactylos carnosus</name>
    <dbReference type="NCBI Taxonomy" id="1234261"/>
    <lineage>
        <taxon>Eukaryota</taxon>
        <taxon>Metazoa</taxon>
        <taxon>Spiralia</taxon>
        <taxon>Gnathifera</taxon>
        <taxon>Rotifera</taxon>
        <taxon>Eurotatoria</taxon>
        <taxon>Bdelloidea</taxon>
        <taxon>Philodinida</taxon>
        <taxon>Philodinidae</taxon>
        <taxon>Didymodactylos</taxon>
    </lineage>
</organism>